<dbReference type="SUPFAM" id="SSF111331">
    <property type="entry name" value="NAD kinase/diacylglycerol kinase-like"/>
    <property type="match status" value="1"/>
</dbReference>
<comment type="caution">
    <text evidence="1">The sequence shown here is derived from an EMBL/GenBank/DDBJ whole genome shotgun (WGS) entry which is preliminary data.</text>
</comment>
<evidence type="ECO:0000313" key="2">
    <source>
        <dbReference type="Proteomes" id="UP001259659"/>
    </source>
</evidence>
<dbReference type="RefSeq" id="WP_310917705.1">
    <property type="nucleotide sequence ID" value="NZ_JAMQON010000001.1"/>
</dbReference>
<keyword evidence="1" id="KW-0808">Transferase</keyword>
<name>A0ABU2F7B1_9EURY</name>
<gene>
    <name evidence="1" type="ORF">NDI56_01830</name>
</gene>
<dbReference type="GO" id="GO:0016301">
    <property type="term" value="F:kinase activity"/>
    <property type="evidence" value="ECO:0007669"/>
    <property type="project" value="UniProtKB-KW"/>
</dbReference>
<dbReference type="EMBL" id="JAMQON010000001">
    <property type="protein sequence ID" value="MDS0258144.1"/>
    <property type="molecule type" value="Genomic_DNA"/>
</dbReference>
<dbReference type="Gene3D" id="2.60.200.30">
    <property type="entry name" value="Probable inorganic polyphosphate/atp-NAD kinase, domain 2"/>
    <property type="match status" value="1"/>
</dbReference>
<sequence length="239" mass="23929">MSDSAVGVVGDPAVGDRLREAGASVVAGTVDSVPQTERVVAVGETAVRAVAVADGDPLVVPVAAGRGVRSVARESAPAAVAGLADARVEAHPLFDIATAGSAVGTAMYDVTAVTAEAARISEYAVETATDVVGQFRADGVTLATAAGSPGYARRIGGPVLAPSGSVGVIAPIAPFQTNPDHWVVSLDGLSVSVERDEATVTLYVDGEAAGTVACHDSVTVQRTGTVRLAVVPESLSRFQ</sequence>
<proteinExistence type="predicted"/>
<keyword evidence="2" id="KW-1185">Reference proteome</keyword>
<protein>
    <submittedName>
        <fullName evidence="1">ATP-NAD kinase</fullName>
    </submittedName>
</protein>
<dbReference type="InterPro" id="IPR017437">
    <property type="entry name" value="ATP-NAD_kinase_PpnK-typ_C"/>
</dbReference>
<dbReference type="Pfam" id="PF20143">
    <property type="entry name" value="NAD_kinase_C"/>
    <property type="match status" value="1"/>
</dbReference>
<keyword evidence="1" id="KW-0418">Kinase</keyword>
<accession>A0ABU2F7B1</accession>
<reference evidence="1 2" key="1">
    <citation type="submission" date="2022-06" db="EMBL/GenBank/DDBJ databases">
        <title>Haloarcula sp. a new haloarchaeum isolate from saline soil.</title>
        <authorList>
            <person name="Strakova D."/>
            <person name="Galisteo C."/>
            <person name="Sanchez-Porro C."/>
            <person name="Ventosa A."/>
        </authorList>
    </citation>
    <scope>NUCLEOTIDE SEQUENCE [LARGE SCALE GENOMIC DNA]</scope>
    <source>
        <strain evidence="1 2">S1CR25-12</strain>
    </source>
</reference>
<evidence type="ECO:0000313" key="1">
    <source>
        <dbReference type="EMBL" id="MDS0258144.1"/>
    </source>
</evidence>
<dbReference type="InterPro" id="IPR016064">
    <property type="entry name" value="NAD/diacylglycerol_kinase_sf"/>
</dbReference>
<organism evidence="1 2">
    <name type="scientific">Haloarcula saliterrae</name>
    <dbReference type="NCBI Taxonomy" id="2950534"/>
    <lineage>
        <taxon>Archaea</taxon>
        <taxon>Methanobacteriati</taxon>
        <taxon>Methanobacteriota</taxon>
        <taxon>Stenosarchaea group</taxon>
        <taxon>Halobacteria</taxon>
        <taxon>Halobacteriales</taxon>
        <taxon>Haloarculaceae</taxon>
        <taxon>Haloarcula</taxon>
    </lineage>
</organism>
<dbReference type="Proteomes" id="UP001259659">
    <property type="component" value="Unassembled WGS sequence"/>
</dbReference>